<evidence type="ECO:0000313" key="7">
    <source>
        <dbReference type="EMBL" id="VDP18894.1"/>
    </source>
</evidence>
<dbReference type="PRINTS" id="PR00190">
    <property type="entry name" value="ACTIN"/>
</dbReference>
<dbReference type="EMBL" id="UZAH01031972">
    <property type="protein sequence ID" value="VDP18894.1"/>
    <property type="molecule type" value="Genomic_DNA"/>
</dbReference>
<reference evidence="7 8" key="1">
    <citation type="submission" date="2018-11" db="EMBL/GenBank/DDBJ databases">
        <authorList>
            <consortium name="Pathogen Informatics"/>
        </authorList>
    </citation>
    <scope>NUCLEOTIDE SEQUENCE [LARGE SCALE GENOMIC DNA]</scope>
</reference>
<evidence type="ECO:0000256" key="5">
    <source>
        <dbReference type="ARBA" id="ARBA00023212"/>
    </source>
</evidence>
<dbReference type="InterPro" id="IPR043129">
    <property type="entry name" value="ATPase_NBD"/>
</dbReference>
<dbReference type="InterPro" id="IPR020902">
    <property type="entry name" value="Actin/actin-like_CS"/>
</dbReference>
<evidence type="ECO:0000256" key="2">
    <source>
        <dbReference type="ARBA" id="ARBA00022490"/>
    </source>
</evidence>
<dbReference type="WBParaSite" id="HPBE_0002023101-mRNA-1">
    <property type="protein sequence ID" value="HPBE_0002023101-mRNA-1"/>
    <property type="gene ID" value="HPBE_0002023101"/>
</dbReference>
<reference evidence="9" key="2">
    <citation type="submission" date="2019-09" db="UniProtKB">
        <authorList>
            <consortium name="WormBaseParasite"/>
        </authorList>
    </citation>
    <scope>IDENTIFICATION</scope>
</reference>
<keyword evidence="3" id="KW-0547">Nucleotide-binding</keyword>
<dbReference type="Gene3D" id="3.90.640.10">
    <property type="entry name" value="Actin, Chain A, domain 4"/>
    <property type="match status" value="2"/>
</dbReference>
<comment type="similarity">
    <text evidence="6">Belongs to the actin family.</text>
</comment>
<dbReference type="FunFam" id="3.30.420.40:FF:000058">
    <property type="entry name" value="Putative actin-related protein 5"/>
    <property type="match status" value="1"/>
</dbReference>
<dbReference type="Proteomes" id="UP000050761">
    <property type="component" value="Unassembled WGS sequence"/>
</dbReference>
<proteinExistence type="inferred from homology"/>
<dbReference type="InterPro" id="IPR004000">
    <property type="entry name" value="Actin"/>
</dbReference>
<dbReference type="OrthoDB" id="5132116at2759"/>
<name>A0A183GDC0_HELPZ</name>
<evidence type="ECO:0000313" key="9">
    <source>
        <dbReference type="WBParaSite" id="HPBE_0002023101-mRNA-1"/>
    </source>
</evidence>
<dbReference type="AlphaFoldDB" id="A0A183GDC0"/>
<protein>
    <submittedName>
        <fullName evidence="9">Actin</fullName>
    </submittedName>
</protein>
<dbReference type="FunFam" id="3.30.420.40:FF:000404">
    <property type="entry name" value="Major actin"/>
    <property type="match status" value="1"/>
</dbReference>
<evidence type="ECO:0000256" key="1">
    <source>
        <dbReference type="ARBA" id="ARBA00004496"/>
    </source>
</evidence>
<keyword evidence="8" id="KW-1185">Reference proteome</keyword>
<dbReference type="GO" id="GO:0005524">
    <property type="term" value="F:ATP binding"/>
    <property type="evidence" value="ECO:0007669"/>
    <property type="project" value="UniProtKB-KW"/>
</dbReference>
<accession>A0A183GDC0</accession>
<dbReference type="InterPro" id="IPR004001">
    <property type="entry name" value="Actin_CS"/>
</dbReference>
<dbReference type="FunFam" id="3.30.420.40:FF:000291">
    <property type="entry name" value="Actin, alpha skeletal muscle"/>
    <property type="match status" value="1"/>
</dbReference>
<comment type="subcellular location">
    <subcellularLocation>
        <location evidence="1">Cytoplasm</location>
    </subcellularLocation>
</comment>
<keyword evidence="2" id="KW-0963">Cytoplasm</keyword>
<dbReference type="PROSITE" id="PS00432">
    <property type="entry name" value="ACTINS_2"/>
    <property type="match status" value="1"/>
</dbReference>
<dbReference type="Gene3D" id="3.30.420.40">
    <property type="match status" value="4"/>
</dbReference>
<evidence type="ECO:0000256" key="4">
    <source>
        <dbReference type="ARBA" id="ARBA00022840"/>
    </source>
</evidence>
<gene>
    <name evidence="7" type="ORF">HPBE_LOCUS20230</name>
</gene>
<evidence type="ECO:0000256" key="6">
    <source>
        <dbReference type="RuleBase" id="RU000487"/>
    </source>
</evidence>
<evidence type="ECO:0000256" key="3">
    <source>
        <dbReference type="ARBA" id="ARBA00022741"/>
    </source>
</evidence>
<dbReference type="SMART" id="SM00268">
    <property type="entry name" value="ACTIN"/>
    <property type="match status" value="1"/>
</dbReference>
<dbReference type="GO" id="GO:0005737">
    <property type="term" value="C:cytoplasm"/>
    <property type="evidence" value="ECO:0007669"/>
    <property type="project" value="UniProtKB-SubCell"/>
</dbReference>
<sequence length="386" mass="42993">MSRLSALVIDSGSGMCKAGFAGDDAPRAVFPSIVGRPRHQGVILGTGQRDSYVGSEAQNRRGILTLTYPIEHGIVTNWDDMEKIWNHAFVNELRVSPSQHPVLLTEAPLNPKANRQRMTQIMFESFRTPAFYVAIQAVLSLYASGRTTGVVIDSGDGVTHTVPTYEEKLCYVALDYEQELADSAQSTTVEKYYELPDGQEILIGNERFRTPECLFQVEYEAVECVRAPARFLGNELKEHKLRAGAESYRPCQADHDSTTSPEIGLMRLNQPPFQPSLLGMESSGVQENCYNSIMSCDIDIRKDLYSNIVLSGGTTMYPGITDRMKKEIGLLAPSTVKVKIMAPPERKYSVWIGGSVLASLSTFQMMWITKAEYDEHGDTIVHRKCF</sequence>
<dbReference type="PANTHER" id="PTHR11937">
    <property type="entry name" value="ACTIN"/>
    <property type="match status" value="1"/>
</dbReference>
<keyword evidence="5" id="KW-0206">Cytoskeleton</keyword>
<dbReference type="PROSITE" id="PS01132">
    <property type="entry name" value="ACTINS_ACT_LIKE"/>
    <property type="match status" value="1"/>
</dbReference>
<accession>A0A3P8CHP2</accession>
<dbReference type="Pfam" id="PF00022">
    <property type="entry name" value="Actin"/>
    <property type="match status" value="1"/>
</dbReference>
<keyword evidence="4" id="KW-0067">ATP-binding</keyword>
<evidence type="ECO:0000313" key="8">
    <source>
        <dbReference type="Proteomes" id="UP000050761"/>
    </source>
</evidence>
<dbReference type="SUPFAM" id="SSF53067">
    <property type="entry name" value="Actin-like ATPase domain"/>
    <property type="match status" value="2"/>
</dbReference>
<organism evidence="8 9">
    <name type="scientific">Heligmosomoides polygyrus</name>
    <name type="common">Parasitic roundworm</name>
    <dbReference type="NCBI Taxonomy" id="6339"/>
    <lineage>
        <taxon>Eukaryota</taxon>
        <taxon>Metazoa</taxon>
        <taxon>Ecdysozoa</taxon>
        <taxon>Nematoda</taxon>
        <taxon>Chromadorea</taxon>
        <taxon>Rhabditida</taxon>
        <taxon>Rhabditina</taxon>
        <taxon>Rhabditomorpha</taxon>
        <taxon>Strongyloidea</taxon>
        <taxon>Heligmosomidae</taxon>
        <taxon>Heligmosomoides</taxon>
    </lineage>
</organism>